<accession>A0A6A4H798</accession>
<evidence type="ECO:0000313" key="3">
    <source>
        <dbReference type="Proteomes" id="UP000799118"/>
    </source>
</evidence>
<reference evidence="2" key="1">
    <citation type="journal article" date="2019" name="Environ. Microbiol.">
        <title>Fungal ecological strategies reflected in gene transcription - a case study of two litter decomposers.</title>
        <authorList>
            <person name="Barbi F."/>
            <person name="Kohler A."/>
            <person name="Barry K."/>
            <person name="Baskaran P."/>
            <person name="Daum C."/>
            <person name="Fauchery L."/>
            <person name="Ihrmark K."/>
            <person name="Kuo A."/>
            <person name="LaButti K."/>
            <person name="Lipzen A."/>
            <person name="Morin E."/>
            <person name="Grigoriev I.V."/>
            <person name="Henrissat B."/>
            <person name="Lindahl B."/>
            <person name="Martin F."/>
        </authorList>
    </citation>
    <scope>NUCLEOTIDE SEQUENCE</scope>
    <source>
        <strain evidence="2">JB14</strain>
    </source>
</reference>
<feature type="compositionally biased region" description="Basic and acidic residues" evidence="1">
    <location>
        <begin position="103"/>
        <end position="114"/>
    </location>
</feature>
<feature type="region of interest" description="Disordered" evidence="1">
    <location>
        <begin position="25"/>
        <end position="114"/>
    </location>
</feature>
<feature type="compositionally biased region" description="Low complexity" evidence="1">
    <location>
        <begin position="87"/>
        <end position="101"/>
    </location>
</feature>
<name>A0A6A4H798_9AGAR</name>
<gene>
    <name evidence="2" type="ORF">BT96DRAFT_999841</name>
</gene>
<proteinExistence type="predicted"/>
<evidence type="ECO:0000256" key="1">
    <source>
        <dbReference type="SAM" id="MobiDB-lite"/>
    </source>
</evidence>
<organism evidence="2 3">
    <name type="scientific">Gymnopus androsaceus JB14</name>
    <dbReference type="NCBI Taxonomy" id="1447944"/>
    <lineage>
        <taxon>Eukaryota</taxon>
        <taxon>Fungi</taxon>
        <taxon>Dikarya</taxon>
        <taxon>Basidiomycota</taxon>
        <taxon>Agaricomycotina</taxon>
        <taxon>Agaricomycetes</taxon>
        <taxon>Agaricomycetidae</taxon>
        <taxon>Agaricales</taxon>
        <taxon>Marasmiineae</taxon>
        <taxon>Omphalotaceae</taxon>
        <taxon>Gymnopus</taxon>
    </lineage>
</organism>
<protein>
    <submittedName>
        <fullName evidence="2">Uncharacterized protein</fullName>
    </submittedName>
</protein>
<keyword evidence="3" id="KW-1185">Reference proteome</keyword>
<dbReference type="AlphaFoldDB" id="A0A6A4H798"/>
<evidence type="ECO:0000313" key="2">
    <source>
        <dbReference type="EMBL" id="KAE9393047.1"/>
    </source>
</evidence>
<dbReference type="EMBL" id="ML769582">
    <property type="protein sequence ID" value="KAE9393047.1"/>
    <property type="molecule type" value="Genomic_DNA"/>
</dbReference>
<sequence length="114" mass="12465">MERPTFSVAVKHLEGLMSGLSFYHNHQADLSSPGSGGSGSLLPQQSAPLPKLYSDPPTDIHACESSVPGRTESFSKLNRSDTVRPRSQPLQPQASSSQNQLHQVEEDFSKKPRH</sequence>
<dbReference type="Proteomes" id="UP000799118">
    <property type="component" value="Unassembled WGS sequence"/>
</dbReference>